<keyword evidence="10" id="KW-1185">Reference proteome</keyword>
<evidence type="ECO:0000256" key="5">
    <source>
        <dbReference type="ARBA" id="ARBA00022989"/>
    </source>
</evidence>
<comment type="subcellular location">
    <subcellularLocation>
        <location evidence="1">Cell membrane</location>
        <topology evidence="1">Multi-pass membrane protein</topology>
    </subcellularLocation>
</comment>
<dbReference type="EMBL" id="CP002355">
    <property type="protein sequence ID" value="ADR33153.1"/>
    <property type="molecule type" value="Genomic_DNA"/>
</dbReference>
<feature type="transmembrane region" description="Helical" evidence="7">
    <location>
        <begin position="121"/>
        <end position="142"/>
    </location>
</feature>
<feature type="domain" description="Glycine transporter" evidence="8">
    <location>
        <begin position="9"/>
        <end position="81"/>
    </location>
</feature>
<dbReference type="eggNOG" id="COG2860">
    <property type="taxonomic scope" value="Bacteria"/>
</dbReference>
<proteinExistence type="inferred from homology"/>
<dbReference type="STRING" id="709032.Sulku_0486"/>
<evidence type="ECO:0000256" key="7">
    <source>
        <dbReference type="SAM" id="Phobius"/>
    </source>
</evidence>
<feature type="transmembrane region" description="Helical" evidence="7">
    <location>
        <begin position="33"/>
        <end position="50"/>
    </location>
</feature>
<dbReference type="InterPro" id="IPR005115">
    <property type="entry name" value="Gly_transporter"/>
</dbReference>
<evidence type="ECO:0000256" key="4">
    <source>
        <dbReference type="ARBA" id="ARBA00022692"/>
    </source>
</evidence>
<dbReference type="HOGENOM" id="CLU_064906_2_1_7"/>
<dbReference type="PANTHER" id="PTHR30506:SF3">
    <property type="entry name" value="UPF0126 INNER MEMBRANE PROTEIN YADS-RELATED"/>
    <property type="match status" value="1"/>
</dbReference>
<dbReference type="PANTHER" id="PTHR30506">
    <property type="entry name" value="INNER MEMBRANE PROTEIN"/>
    <property type="match status" value="1"/>
</dbReference>
<evidence type="ECO:0000256" key="1">
    <source>
        <dbReference type="ARBA" id="ARBA00004651"/>
    </source>
</evidence>
<accession>E4TZY8</accession>
<keyword evidence="3" id="KW-1003">Cell membrane</keyword>
<dbReference type="GO" id="GO:0005886">
    <property type="term" value="C:plasma membrane"/>
    <property type="evidence" value="ECO:0007669"/>
    <property type="project" value="UniProtKB-SubCell"/>
</dbReference>
<feature type="transmembrane region" description="Helical" evidence="7">
    <location>
        <begin position="65"/>
        <end position="84"/>
    </location>
</feature>
<feature type="domain" description="Glycine transporter" evidence="8">
    <location>
        <begin position="97"/>
        <end position="170"/>
    </location>
</feature>
<keyword evidence="5 7" id="KW-1133">Transmembrane helix</keyword>
<dbReference type="OrthoDB" id="9791874at2"/>
<comment type="similarity">
    <text evidence="2">Belongs to the UPF0126 family.</text>
</comment>
<evidence type="ECO:0000256" key="2">
    <source>
        <dbReference type="ARBA" id="ARBA00008193"/>
    </source>
</evidence>
<evidence type="ECO:0000259" key="8">
    <source>
        <dbReference type="Pfam" id="PF03458"/>
    </source>
</evidence>
<feature type="transmembrane region" description="Helical" evidence="7">
    <location>
        <begin position="6"/>
        <end position="26"/>
    </location>
</feature>
<sequence>MSEFNLVVFADILGIIAFALSGFLVGVRSNLDLLGIIISASLTALGGGVVRDVILDRTPFAFNEYYPAITVLTTIAIAFAFRLYHREQIERQWLFVISDTIGLVAFSITGALLAIDAGFNFFGVIILSFLTAIGGGVLRDILINQVPAVLVSDFYGSIALIVSILLLVFSAVIGLSTLSVAIVAFIAITLRLAAYIKGWHLPTLNTDH</sequence>
<dbReference type="RefSeq" id="WP_013459350.1">
    <property type="nucleotide sequence ID" value="NC_014762.1"/>
</dbReference>
<gene>
    <name evidence="9" type="ordered locus">Sulku_0486</name>
</gene>
<keyword evidence="6 7" id="KW-0472">Membrane</keyword>
<keyword evidence="4 7" id="KW-0812">Transmembrane</keyword>
<feature type="transmembrane region" description="Helical" evidence="7">
    <location>
        <begin position="178"/>
        <end position="196"/>
    </location>
</feature>
<dbReference type="Proteomes" id="UP000008721">
    <property type="component" value="Chromosome"/>
</dbReference>
<organism evidence="9 10">
    <name type="scientific">Sulfuricurvum kujiense (strain ATCC BAA-921 / DSM 16994 / JCM 11577 / YK-1)</name>
    <dbReference type="NCBI Taxonomy" id="709032"/>
    <lineage>
        <taxon>Bacteria</taxon>
        <taxon>Pseudomonadati</taxon>
        <taxon>Campylobacterota</taxon>
        <taxon>Epsilonproteobacteria</taxon>
        <taxon>Campylobacterales</taxon>
        <taxon>Sulfurimonadaceae</taxon>
        <taxon>Sulfuricurvum</taxon>
    </lineage>
</organism>
<dbReference type="KEGG" id="sku:Sulku_0486"/>
<evidence type="ECO:0000313" key="9">
    <source>
        <dbReference type="EMBL" id="ADR33153.1"/>
    </source>
</evidence>
<dbReference type="AlphaFoldDB" id="E4TZY8"/>
<feature type="transmembrane region" description="Helical" evidence="7">
    <location>
        <begin position="93"/>
        <end position="115"/>
    </location>
</feature>
<reference evidence="9 10" key="1">
    <citation type="journal article" date="2012" name="Stand. Genomic Sci.">
        <title>Complete genome sequence of the sulfur compounds oxidizing chemolithoautotroph Sulfuricurvum kujiense type strain (YK-1(T)).</title>
        <authorList>
            <person name="Han C."/>
            <person name="Kotsyurbenko O."/>
            <person name="Chertkov O."/>
            <person name="Held B."/>
            <person name="Lapidus A."/>
            <person name="Nolan M."/>
            <person name="Lucas S."/>
            <person name="Hammon N."/>
            <person name="Deshpande S."/>
            <person name="Cheng J.F."/>
            <person name="Tapia R."/>
            <person name="Goodwin L.A."/>
            <person name="Pitluck S."/>
            <person name="Liolios K."/>
            <person name="Pagani I."/>
            <person name="Ivanova N."/>
            <person name="Mavromatis K."/>
            <person name="Mikhailova N."/>
            <person name="Pati A."/>
            <person name="Chen A."/>
            <person name="Palaniappan K."/>
            <person name="Land M."/>
            <person name="Hauser L."/>
            <person name="Chang Y.J."/>
            <person name="Jeffries C.D."/>
            <person name="Brambilla E.M."/>
            <person name="Rohde M."/>
            <person name="Spring S."/>
            <person name="Sikorski J."/>
            <person name="Goker M."/>
            <person name="Woyke T."/>
            <person name="Bristow J."/>
            <person name="Eisen J.A."/>
            <person name="Markowitz V."/>
            <person name="Hugenholtz P."/>
            <person name="Kyrpides N.C."/>
            <person name="Klenk H.P."/>
            <person name="Detter J.C."/>
        </authorList>
    </citation>
    <scope>NUCLEOTIDE SEQUENCE [LARGE SCALE GENOMIC DNA]</scope>
    <source>
        <strain evidence="10">ATCC BAA-921 / DSM 16994 / JCM 11577 / YK-1</strain>
    </source>
</reference>
<feature type="transmembrane region" description="Helical" evidence="7">
    <location>
        <begin position="154"/>
        <end position="172"/>
    </location>
</feature>
<dbReference type="Pfam" id="PF03458">
    <property type="entry name" value="Gly_transporter"/>
    <property type="match status" value="2"/>
</dbReference>
<evidence type="ECO:0000256" key="3">
    <source>
        <dbReference type="ARBA" id="ARBA00022475"/>
    </source>
</evidence>
<evidence type="ECO:0000256" key="6">
    <source>
        <dbReference type="ARBA" id="ARBA00023136"/>
    </source>
</evidence>
<evidence type="ECO:0000313" key="10">
    <source>
        <dbReference type="Proteomes" id="UP000008721"/>
    </source>
</evidence>
<protein>
    <submittedName>
        <fullName evidence="9">Uncharacterized protein family UPF0126</fullName>
    </submittedName>
</protein>
<name>E4TZY8_SULKY</name>